<dbReference type="PANTHER" id="PTHR23146">
    <property type="entry name" value="LEO1 PROTEIN"/>
    <property type="match status" value="1"/>
</dbReference>
<organism evidence="2 3">
    <name type="scientific">Cylindrodendrum hubeiense</name>
    <dbReference type="NCBI Taxonomy" id="595255"/>
    <lineage>
        <taxon>Eukaryota</taxon>
        <taxon>Fungi</taxon>
        <taxon>Dikarya</taxon>
        <taxon>Ascomycota</taxon>
        <taxon>Pezizomycotina</taxon>
        <taxon>Sordariomycetes</taxon>
        <taxon>Hypocreomycetidae</taxon>
        <taxon>Hypocreales</taxon>
        <taxon>Nectriaceae</taxon>
        <taxon>Cylindrodendrum</taxon>
    </lineage>
</organism>
<sequence length="406" mass="45678">MSDSEDPIDPLDEGGDDLFGDEGDDEVASTKERVLDDDELASDPEGDTYARYRNYEDEQPQHETKDRVVMAVQTYRHRIPKPKDGALRVLRVPKFIKVLPEEYDPETFQPTEFDVINAKSQNHKHVARVRRDHSTGELKSNTNIFRWSDGSVTISVGGEQYEISKKGLAPDASKPYDELHDGHYYAAAAELSSNLLMTVGHITEQYNVRPNKAVGDDALSVLAERMALASKTSSGGDMFIRTTRDPELQKKQAEMAEKERIKAQRRRDNAVAKMDGGYSRTSRGGLSIGDLEGGRRGAGSSRKRGAPGSAKPKRRGPEYDSDDDLPQGVRRQDEYDLEDDFVVGSDEEELESGDEEEEELYDEDEKPRSKKRRTRDRDQDAEGSDAEPMETSGRGRRRNVLEDDED</sequence>
<dbReference type="GO" id="GO:0016593">
    <property type="term" value="C:Cdc73/Paf1 complex"/>
    <property type="evidence" value="ECO:0007669"/>
    <property type="project" value="InterPro"/>
</dbReference>
<dbReference type="GO" id="GO:1990269">
    <property type="term" value="F:RNA polymerase II C-terminal domain phosphoserine binding"/>
    <property type="evidence" value="ECO:0007669"/>
    <property type="project" value="TreeGrafter"/>
</dbReference>
<feature type="compositionally biased region" description="Basic and acidic residues" evidence="1">
    <location>
        <begin position="48"/>
        <end position="63"/>
    </location>
</feature>
<proteinExistence type="predicted"/>
<name>A0A9P5H1P5_9HYPO</name>
<evidence type="ECO:0000313" key="3">
    <source>
        <dbReference type="Proteomes" id="UP000722485"/>
    </source>
</evidence>
<feature type="region of interest" description="Disordered" evidence="1">
    <location>
        <begin position="245"/>
        <end position="406"/>
    </location>
</feature>
<feature type="compositionally biased region" description="Acidic residues" evidence="1">
    <location>
        <begin position="35"/>
        <end position="46"/>
    </location>
</feature>
<dbReference type="InterPro" id="IPR007149">
    <property type="entry name" value="Leo1"/>
</dbReference>
<feature type="compositionally biased region" description="Basic and acidic residues" evidence="1">
    <location>
        <begin position="245"/>
        <end position="270"/>
    </location>
</feature>
<evidence type="ECO:0000313" key="2">
    <source>
        <dbReference type="EMBL" id="KAF7543501.1"/>
    </source>
</evidence>
<dbReference type="OrthoDB" id="20844at2759"/>
<accession>A0A9P5H1P5</accession>
<evidence type="ECO:0000256" key="1">
    <source>
        <dbReference type="SAM" id="MobiDB-lite"/>
    </source>
</evidence>
<dbReference type="Proteomes" id="UP000722485">
    <property type="component" value="Unassembled WGS sequence"/>
</dbReference>
<feature type="compositionally biased region" description="Acidic residues" evidence="1">
    <location>
        <begin position="335"/>
        <end position="364"/>
    </location>
</feature>
<protein>
    <recommendedName>
        <fullName evidence="4">RNA polymerase-associated protein LEO1</fullName>
    </recommendedName>
</protein>
<comment type="caution">
    <text evidence="2">The sequence shown here is derived from an EMBL/GenBank/DDBJ whole genome shotgun (WGS) entry which is preliminary data.</text>
</comment>
<dbReference type="AlphaFoldDB" id="A0A9P5H1P5"/>
<dbReference type="GO" id="GO:0032968">
    <property type="term" value="P:positive regulation of transcription elongation by RNA polymerase II"/>
    <property type="evidence" value="ECO:0007669"/>
    <property type="project" value="TreeGrafter"/>
</dbReference>
<reference evidence="2" key="1">
    <citation type="submission" date="2020-03" db="EMBL/GenBank/DDBJ databases">
        <title>Draft Genome Sequence of Cylindrodendrum hubeiense.</title>
        <authorList>
            <person name="Buettner E."/>
            <person name="Kellner H."/>
        </authorList>
    </citation>
    <scope>NUCLEOTIDE SEQUENCE</scope>
    <source>
        <strain evidence="2">IHI 201604</strain>
    </source>
</reference>
<dbReference type="EMBL" id="JAANBB010000362">
    <property type="protein sequence ID" value="KAF7543501.1"/>
    <property type="molecule type" value="Genomic_DNA"/>
</dbReference>
<evidence type="ECO:0008006" key="4">
    <source>
        <dbReference type="Google" id="ProtNLM"/>
    </source>
</evidence>
<dbReference type="GO" id="GO:0006368">
    <property type="term" value="P:transcription elongation by RNA polymerase II"/>
    <property type="evidence" value="ECO:0007669"/>
    <property type="project" value="InterPro"/>
</dbReference>
<feature type="region of interest" description="Disordered" evidence="1">
    <location>
        <begin position="1"/>
        <end position="63"/>
    </location>
</feature>
<feature type="compositionally biased region" description="Acidic residues" evidence="1">
    <location>
        <begin position="1"/>
        <end position="27"/>
    </location>
</feature>
<gene>
    <name evidence="2" type="ORF">G7Z17_g10692</name>
</gene>
<keyword evidence="3" id="KW-1185">Reference proteome</keyword>
<dbReference type="Pfam" id="PF04004">
    <property type="entry name" value="Leo1"/>
    <property type="match status" value="1"/>
</dbReference>
<dbReference type="PANTHER" id="PTHR23146:SF0">
    <property type="entry name" value="RNA POLYMERASE-ASSOCIATED PROTEIN LEO1"/>
    <property type="match status" value="1"/>
</dbReference>